<accession>A0A0E9RGI2</accession>
<name>A0A0E9RGI2_ANGAN</name>
<sequence>MSMLNLFNSPLPYPHTVKMSCSP</sequence>
<dbReference type="EMBL" id="GBXM01080675">
    <property type="protein sequence ID" value="JAH27902.1"/>
    <property type="molecule type" value="Transcribed_RNA"/>
</dbReference>
<dbReference type="AlphaFoldDB" id="A0A0E9RGI2"/>
<proteinExistence type="predicted"/>
<reference evidence="1" key="1">
    <citation type="submission" date="2014-11" db="EMBL/GenBank/DDBJ databases">
        <authorList>
            <person name="Amaro Gonzalez C."/>
        </authorList>
    </citation>
    <scope>NUCLEOTIDE SEQUENCE</scope>
</reference>
<evidence type="ECO:0000313" key="1">
    <source>
        <dbReference type="EMBL" id="JAH27902.1"/>
    </source>
</evidence>
<protein>
    <submittedName>
        <fullName evidence="1">Uncharacterized protein</fullName>
    </submittedName>
</protein>
<organism evidence="1">
    <name type="scientific">Anguilla anguilla</name>
    <name type="common">European freshwater eel</name>
    <name type="synonym">Muraena anguilla</name>
    <dbReference type="NCBI Taxonomy" id="7936"/>
    <lineage>
        <taxon>Eukaryota</taxon>
        <taxon>Metazoa</taxon>
        <taxon>Chordata</taxon>
        <taxon>Craniata</taxon>
        <taxon>Vertebrata</taxon>
        <taxon>Euteleostomi</taxon>
        <taxon>Actinopterygii</taxon>
        <taxon>Neopterygii</taxon>
        <taxon>Teleostei</taxon>
        <taxon>Anguilliformes</taxon>
        <taxon>Anguillidae</taxon>
        <taxon>Anguilla</taxon>
    </lineage>
</organism>
<reference evidence="1" key="2">
    <citation type="journal article" date="2015" name="Fish Shellfish Immunol.">
        <title>Early steps in the European eel (Anguilla anguilla)-Vibrio vulnificus interaction in the gills: Role of the RtxA13 toxin.</title>
        <authorList>
            <person name="Callol A."/>
            <person name="Pajuelo D."/>
            <person name="Ebbesson L."/>
            <person name="Teles M."/>
            <person name="MacKenzie S."/>
            <person name="Amaro C."/>
        </authorList>
    </citation>
    <scope>NUCLEOTIDE SEQUENCE</scope>
</reference>